<feature type="transmembrane region" description="Helical" evidence="5">
    <location>
        <begin position="308"/>
        <end position="329"/>
    </location>
</feature>
<keyword evidence="4 5" id="KW-0472">Membrane</keyword>
<evidence type="ECO:0000256" key="1">
    <source>
        <dbReference type="ARBA" id="ARBA00004141"/>
    </source>
</evidence>
<dbReference type="Pfam" id="PF01544">
    <property type="entry name" value="CorA"/>
    <property type="match status" value="1"/>
</dbReference>
<evidence type="ECO:0000256" key="5">
    <source>
        <dbReference type="SAM" id="Phobius"/>
    </source>
</evidence>
<accession>A0A9P8RKQ9</accession>
<dbReference type="InterPro" id="IPR045863">
    <property type="entry name" value="CorA_TM1_TM2"/>
</dbReference>
<evidence type="ECO:0000313" key="6">
    <source>
        <dbReference type="EMBL" id="KAH6645075.1"/>
    </source>
</evidence>
<dbReference type="GO" id="GO:0016020">
    <property type="term" value="C:membrane"/>
    <property type="evidence" value="ECO:0007669"/>
    <property type="project" value="UniProtKB-SubCell"/>
</dbReference>
<keyword evidence="2 5" id="KW-0812">Transmembrane</keyword>
<dbReference type="OrthoDB" id="5207033at2759"/>
<evidence type="ECO:0000256" key="3">
    <source>
        <dbReference type="ARBA" id="ARBA00022989"/>
    </source>
</evidence>
<protein>
    <submittedName>
        <fullName evidence="6">Uncharacterized protein</fullName>
    </submittedName>
</protein>
<evidence type="ECO:0000313" key="7">
    <source>
        <dbReference type="Proteomes" id="UP000758603"/>
    </source>
</evidence>
<dbReference type="InterPro" id="IPR002523">
    <property type="entry name" value="MgTranspt_CorA/ZnTranspt_ZntB"/>
</dbReference>
<sequence>MWLWLHSSGPLAAANSIRVCYRCRQALTDTYAIPEHWWSDQYRNSNGYFGCAEEEDAAGVSGLNTWAFFETKQIQDDKRYKWLRMNIFTRYLSSQKQIYILLFDTNPSVFERLKSSFMDVKPKQYIDSMWPYLTILDELVRLEDAAVWSIRDQVRTIELEETPTEKCEPDYRRLHDIARHAIHVNETLDVSKKTLDNIIARHQEIKCDTPDSVVWWSVHQRFVAAKTMIESLRGRSISNEKRLQNEIQLAFNIVALQMGRATQTDSAAMKTVSVLTLAFLPPTFISAIFSMSFFNFDPDSGWAVSSQFWMYWAFALPLTLLTSVIYYYWQGTYPSKLFSRAARGRNRHSSVI</sequence>
<dbReference type="GeneID" id="70134137"/>
<gene>
    <name evidence="6" type="ORF">BKA67DRAFT_595993</name>
</gene>
<comment type="subcellular location">
    <subcellularLocation>
        <location evidence="1">Membrane</location>
        <topology evidence="1">Multi-pass membrane protein</topology>
    </subcellularLocation>
</comment>
<evidence type="ECO:0000256" key="4">
    <source>
        <dbReference type="ARBA" id="ARBA00023136"/>
    </source>
</evidence>
<dbReference type="AlphaFoldDB" id="A0A9P8RKQ9"/>
<proteinExistence type="predicted"/>
<dbReference type="GO" id="GO:0046873">
    <property type="term" value="F:metal ion transmembrane transporter activity"/>
    <property type="evidence" value="ECO:0007669"/>
    <property type="project" value="InterPro"/>
</dbReference>
<comment type="caution">
    <text evidence="6">The sequence shown here is derived from an EMBL/GenBank/DDBJ whole genome shotgun (WGS) entry which is preliminary data.</text>
</comment>
<feature type="transmembrane region" description="Helical" evidence="5">
    <location>
        <begin position="274"/>
        <end position="296"/>
    </location>
</feature>
<name>A0A9P8RKQ9_9PEZI</name>
<dbReference type="EMBL" id="JAGPXC010000012">
    <property type="protein sequence ID" value="KAH6645075.1"/>
    <property type="molecule type" value="Genomic_DNA"/>
</dbReference>
<dbReference type="RefSeq" id="XP_045951589.1">
    <property type="nucleotide sequence ID" value="XM_046105246.1"/>
</dbReference>
<organism evidence="6 7">
    <name type="scientific">Truncatella angustata</name>
    <dbReference type="NCBI Taxonomy" id="152316"/>
    <lineage>
        <taxon>Eukaryota</taxon>
        <taxon>Fungi</taxon>
        <taxon>Dikarya</taxon>
        <taxon>Ascomycota</taxon>
        <taxon>Pezizomycotina</taxon>
        <taxon>Sordariomycetes</taxon>
        <taxon>Xylariomycetidae</taxon>
        <taxon>Amphisphaeriales</taxon>
        <taxon>Sporocadaceae</taxon>
        <taxon>Truncatella</taxon>
    </lineage>
</organism>
<dbReference type="SUPFAM" id="SSF144083">
    <property type="entry name" value="Magnesium transport protein CorA, transmembrane region"/>
    <property type="match status" value="1"/>
</dbReference>
<dbReference type="Gene3D" id="1.20.58.340">
    <property type="entry name" value="Magnesium transport protein CorA, transmembrane region"/>
    <property type="match status" value="1"/>
</dbReference>
<dbReference type="Proteomes" id="UP000758603">
    <property type="component" value="Unassembled WGS sequence"/>
</dbReference>
<reference evidence="6" key="1">
    <citation type="journal article" date="2021" name="Nat. Commun.">
        <title>Genetic determinants of endophytism in the Arabidopsis root mycobiome.</title>
        <authorList>
            <person name="Mesny F."/>
            <person name="Miyauchi S."/>
            <person name="Thiergart T."/>
            <person name="Pickel B."/>
            <person name="Atanasova L."/>
            <person name="Karlsson M."/>
            <person name="Huettel B."/>
            <person name="Barry K.W."/>
            <person name="Haridas S."/>
            <person name="Chen C."/>
            <person name="Bauer D."/>
            <person name="Andreopoulos W."/>
            <person name="Pangilinan J."/>
            <person name="LaButti K."/>
            <person name="Riley R."/>
            <person name="Lipzen A."/>
            <person name="Clum A."/>
            <person name="Drula E."/>
            <person name="Henrissat B."/>
            <person name="Kohler A."/>
            <person name="Grigoriev I.V."/>
            <person name="Martin F.M."/>
            <person name="Hacquard S."/>
        </authorList>
    </citation>
    <scope>NUCLEOTIDE SEQUENCE</scope>
    <source>
        <strain evidence="6">MPI-SDFR-AT-0073</strain>
    </source>
</reference>
<keyword evidence="7" id="KW-1185">Reference proteome</keyword>
<keyword evidence="3 5" id="KW-1133">Transmembrane helix</keyword>
<evidence type="ECO:0000256" key="2">
    <source>
        <dbReference type="ARBA" id="ARBA00022692"/>
    </source>
</evidence>